<comment type="caution">
    <text evidence="4">The sequence shown here is derived from an EMBL/GenBank/DDBJ whole genome shotgun (WGS) entry which is preliminary data.</text>
</comment>
<keyword evidence="1 4" id="KW-0378">Hydrolase</keyword>
<evidence type="ECO:0000256" key="2">
    <source>
        <dbReference type="SAM" id="SignalP"/>
    </source>
</evidence>
<dbReference type="EMBL" id="JBHULU010000009">
    <property type="protein sequence ID" value="MFD2513372.1"/>
    <property type="molecule type" value="Genomic_DNA"/>
</dbReference>
<name>A0ABW5IK50_9BACT</name>
<proteinExistence type="predicted"/>
<accession>A0ABW5IK50</accession>
<dbReference type="Pfam" id="PF00561">
    <property type="entry name" value="Abhydrolase_1"/>
    <property type="match status" value="1"/>
</dbReference>
<protein>
    <submittedName>
        <fullName evidence="4">Alpha/beta fold hydrolase</fullName>
    </submittedName>
</protein>
<dbReference type="RefSeq" id="WP_377503980.1">
    <property type="nucleotide sequence ID" value="NZ_JBHULU010000009.1"/>
</dbReference>
<evidence type="ECO:0000256" key="1">
    <source>
        <dbReference type="ARBA" id="ARBA00022801"/>
    </source>
</evidence>
<dbReference type="InterPro" id="IPR000073">
    <property type="entry name" value="AB_hydrolase_1"/>
</dbReference>
<reference evidence="5" key="1">
    <citation type="journal article" date="2019" name="Int. J. Syst. Evol. Microbiol.">
        <title>The Global Catalogue of Microorganisms (GCM) 10K type strain sequencing project: providing services to taxonomists for standard genome sequencing and annotation.</title>
        <authorList>
            <consortium name="The Broad Institute Genomics Platform"/>
            <consortium name="The Broad Institute Genome Sequencing Center for Infectious Disease"/>
            <person name="Wu L."/>
            <person name="Ma J."/>
        </authorList>
    </citation>
    <scope>NUCLEOTIDE SEQUENCE [LARGE SCALE GENOMIC DNA]</scope>
    <source>
        <strain evidence="5">KCTC 42498</strain>
    </source>
</reference>
<dbReference type="InterPro" id="IPR050266">
    <property type="entry name" value="AB_hydrolase_sf"/>
</dbReference>
<evidence type="ECO:0000313" key="5">
    <source>
        <dbReference type="Proteomes" id="UP001597544"/>
    </source>
</evidence>
<dbReference type="SUPFAM" id="SSF53474">
    <property type="entry name" value="alpha/beta-Hydrolases"/>
    <property type="match status" value="1"/>
</dbReference>
<feature type="signal peptide" evidence="2">
    <location>
        <begin position="1"/>
        <end position="19"/>
    </location>
</feature>
<gene>
    <name evidence="4" type="ORF">ACFSRY_05805</name>
</gene>
<feature type="chain" id="PRO_5046715698" evidence="2">
    <location>
        <begin position="20"/>
        <end position="281"/>
    </location>
</feature>
<dbReference type="Proteomes" id="UP001597544">
    <property type="component" value="Unassembled WGS sequence"/>
</dbReference>
<organism evidence="4 5">
    <name type="scientific">Pontibacter locisalis</name>
    <dbReference type="NCBI Taxonomy" id="1719035"/>
    <lineage>
        <taxon>Bacteria</taxon>
        <taxon>Pseudomonadati</taxon>
        <taxon>Bacteroidota</taxon>
        <taxon>Cytophagia</taxon>
        <taxon>Cytophagales</taxon>
        <taxon>Hymenobacteraceae</taxon>
        <taxon>Pontibacter</taxon>
    </lineage>
</organism>
<evidence type="ECO:0000259" key="3">
    <source>
        <dbReference type="Pfam" id="PF00561"/>
    </source>
</evidence>
<dbReference type="PANTHER" id="PTHR43798:SF31">
    <property type="entry name" value="AB HYDROLASE SUPERFAMILY PROTEIN YCLE"/>
    <property type="match status" value="1"/>
</dbReference>
<sequence>MKKALILVLAFFTLTTTFAQSSAFKVQVIGKGKPILLIPGYSCSGEVWKETVDHLKDKYECHILTLAGFAGVPAIDAPILQTVKNDIIGYVKQNKLKSPVLIGHSLGAFISLWASSEAPDLFGKVICVDGVPFISAMNDPAVTAEAMKNSPYMNAEQVVKNFEDLPSEGFIGRTAKAMKYQVEDSVRAKQIATWQFKSDRRTLGLTLIEMSTTDLREQIARIKQPVLVLGSIYNTKENSLKVLAAQYANLQNKTIHVADSKHFIMYDTPQWFYAEIDTFLK</sequence>
<dbReference type="GO" id="GO:0016787">
    <property type="term" value="F:hydrolase activity"/>
    <property type="evidence" value="ECO:0007669"/>
    <property type="project" value="UniProtKB-KW"/>
</dbReference>
<keyword evidence="5" id="KW-1185">Reference proteome</keyword>
<dbReference type="Gene3D" id="3.40.50.1820">
    <property type="entry name" value="alpha/beta hydrolase"/>
    <property type="match status" value="1"/>
</dbReference>
<keyword evidence="2" id="KW-0732">Signal</keyword>
<evidence type="ECO:0000313" key="4">
    <source>
        <dbReference type="EMBL" id="MFD2513372.1"/>
    </source>
</evidence>
<dbReference type="InterPro" id="IPR029058">
    <property type="entry name" value="AB_hydrolase_fold"/>
</dbReference>
<feature type="domain" description="AB hydrolase-1" evidence="3">
    <location>
        <begin position="33"/>
        <end position="267"/>
    </location>
</feature>
<dbReference type="PANTHER" id="PTHR43798">
    <property type="entry name" value="MONOACYLGLYCEROL LIPASE"/>
    <property type="match status" value="1"/>
</dbReference>